<name>A0A7C9H4S9_9FIRM</name>
<evidence type="ECO:0000313" key="1">
    <source>
        <dbReference type="EMBL" id="MSC58378.1"/>
    </source>
</evidence>
<protein>
    <submittedName>
        <fullName evidence="1">Uncharacterized protein</fullName>
    </submittedName>
</protein>
<sequence length="54" mass="5903">MAELDSQKQEISSVVAQLGEEVSVKKRELLNVSAEKELAEEAVQKAKGEKTTSQ</sequence>
<organism evidence="1 2">
    <name type="scientific">Lachnospira eligens</name>
    <dbReference type="NCBI Taxonomy" id="39485"/>
    <lineage>
        <taxon>Bacteria</taxon>
        <taxon>Bacillati</taxon>
        <taxon>Bacillota</taxon>
        <taxon>Clostridia</taxon>
        <taxon>Lachnospirales</taxon>
        <taxon>Lachnospiraceae</taxon>
        <taxon>Lachnospira</taxon>
    </lineage>
</organism>
<reference evidence="1 2" key="1">
    <citation type="journal article" date="2019" name="Nat. Med.">
        <title>A library of human gut bacterial isolates paired with longitudinal multiomics data enables mechanistic microbiome research.</title>
        <authorList>
            <person name="Poyet M."/>
            <person name="Groussin M."/>
            <person name="Gibbons S.M."/>
            <person name="Avila-Pacheco J."/>
            <person name="Jiang X."/>
            <person name="Kearney S.M."/>
            <person name="Perrotta A.R."/>
            <person name="Berdy B."/>
            <person name="Zhao S."/>
            <person name="Lieberman T.D."/>
            <person name="Swanson P.K."/>
            <person name="Smith M."/>
            <person name="Roesemann S."/>
            <person name="Alexander J.E."/>
            <person name="Rich S.A."/>
            <person name="Livny J."/>
            <person name="Vlamakis H."/>
            <person name="Clish C."/>
            <person name="Bullock K."/>
            <person name="Deik A."/>
            <person name="Scott J."/>
            <person name="Pierce K.A."/>
            <person name="Xavier R.J."/>
            <person name="Alm E.J."/>
        </authorList>
    </citation>
    <scope>NUCLEOTIDE SEQUENCE [LARGE SCALE GENOMIC DNA]</scope>
    <source>
        <strain evidence="1 2">BIOML-A1</strain>
    </source>
</reference>
<comment type="caution">
    <text evidence="1">The sequence shown here is derived from an EMBL/GenBank/DDBJ whole genome shotgun (WGS) entry which is preliminary data.</text>
</comment>
<accession>A0A7C9H4S9</accession>
<proteinExistence type="predicted"/>
<dbReference type="EMBL" id="WKRD01000011">
    <property type="protein sequence ID" value="MSC58378.1"/>
    <property type="molecule type" value="Genomic_DNA"/>
</dbReference>
<evidence type="ECO:0000313" key="2">
    <source>
        <dbReference type="Proteomes" id="UP000481964"/>
    </source>
</evidence>
<dbReference type="AlphaFoldDB" id="A0A7C9H4S9"/>
<dbReference type="Proteomes" id="UP000481964">
    <property type="component" value="Unassembled WGS sequence"/>
</dbReference>
<gene>
    <name evidence="1" type="ORF">GKE48_13130</name>
</gene>